<evidence type="ECO:0000313" key="2">
    <source>
        <dbReference type="Proteomes" id="UP000295606"/>
    </source>
</evidence>
<gene>
    <name evidence="1" type="ORF">E1N52_19285</name>
</gene>
<name>A0A4R5LB49_9BURK</name>
<protein>
    <submittedName>
        <fullName evidence="1">DUF2950 family protein</fullName>
    </submittedName>
</protein>
<dbReference type="InterPro" id="IPR021556">
    <property type="entry name" value="DUF2950"/>
</dbReference>
<comment type="caution">
    <text evidence="1">The sequence shown here is derived from an EMBL/GenBank/DDBJ whole genome shotgun (WGS) entry which is preliminary data.</text>
</comment>
<dbReference type="EMBL" id="SMOD01000014">
    <property type="protein sequence ID" value="TDG06482.1"/>
    <property type="molecule type" value="Genomic_DNA"/>
</dbReference>
<dbReference type="Proteomes" id="UP000295606">
    <property type="component" value="Unassembled WGS sequence"/>
</dbReference>
<proteinExistence type="predicted"/>
<dbReference type="RefSeq" id="WP_133184333.1">
    <property type="nucleotide sequence ID" value="NZ_SMOD01000014.1"/>
</dbReference>
<accession>A0A4R5LB49</accession>
<organism evidence="1 2">
    <name type="scientific">Paraburkholderia guartelaensis</name>
    <dbReference type="NCBI Taxonomy" id="2546446"/>
    <lineage>
        <taxon>Bacteria</taxon>
        <taxon>Pseudomonadati</taxon>
        <taxon>Pseudomonadota</taxon>
        <taxon>Betaproteobacteria</taxon>
        <taxon>Burkholderiales</taxon>
        <taxon>Burkholderiaceae</taxon>
        <taxon>Paraburkholderia</taxon>
    </lineage>
</organism>
<sequence>MCWRSPRYPLRARRRNDQGWHFDTRAGAGDMRLRRVGRNEPAVIQAMPAIFDALESTVRTDAPGLSVVCSDRVYCTFGGSNSMRGVAR</sequence>
<dbReference type="Pfam" id="PF11453">
    <property type="entry name" value="DUF2950"/>
    <property type="match status" value="1"/>
</dbReference>
<reference evidence="1 2" key="1">
    <citation type="submission" date="2019-03" db="EMBL/GenBank/DDBJ databases">
        <title>Paraburkholderia sp. isolated from native Mimosa gymnas in Guartela State Park, Brazil.</title>
        <authorList>
            <person name="Paulitsch F."/>
            <person name="Hungria M."/>
            <person name="Delamuta J.R.M."/>
            <person name="Ribeiro R.A."/>
            <person name="Dall'Agnol R."/>
            <person name="Silva J.S.B."/>
        </authorList>
    </citation>
    <scope>NUCLEOTIDE SEQUENCE [LARGE SCALE GENOMIC DNA]</scope>
    <source>
        <strain evidence="1 2">CNPSo 3008</strain>
    </source>
</reference>
<evidence type="ECO:0000313" key="1">
    <source>
        <dbReference type="EMBL" id="TDG06482.1"/>
    </source>
</evidence>
<dbReference type="AlphaFoldDB" id="A0A4R5LB49"/>